<evidence type="ECO:0000313" key="2">
    <source>
        <dbReference type="EMBL" id="RRT37803.1"/>
    </source>
</evidence>
<accession>A0A426XEB4</accession>
<feature type="compositionally biased region" description="Basic and acidic residues" evidence="1">
    <location>
        <begin position="80"/>
        <end position="91"/>
    </location>
</feature>
<proteinExistence type="predicted"/>
<sequence>MKGLRDRSCINHTTGPHHLRVVWKLSPPLIPPESCENEKTFQHVRSNRLWLANGEEEAATGGRGEDSDDRWEEEAAAGGRGEDSDNQREEAVGASAFGAAAVAEADDSSREAREEGSIGG</sequence>
<organism evidence="2 3">
    <name type="scientific">Ensete ventricosum</name>
    <name type="common">Abyssinian banana</name>
    <name type="synonym">Musa ensete</name>
    <dbReference type="NCBI Taxonomy" id="4639"/>
    <lineage>
        <taxon>Eukaryota</taxon>
        <taxon>Viridiplantae</taxon>
        <taxon>Streptophyta</taxon>
        <taxon>Embryophyta</taxon>
        <taxon>Tracheophyta</taxon>
        <taxon>Spermatophyta</taxon>
        <taxon>Magnoliopsida</taxon>
        <taxon>Liliopsida</taxon>
        <taxon>Zingiberales</taxon>
        <taxon>Musaceae</taxon>
        <taxon>Ensete</taxon>
    </lineage>
</organism>
<reference evidence="2 3" key="1">
    <citation type="journal article" date="2014" name="Agronomy (Basel)">
        <title>A Draft Genome Sequence for Ensete ventricosum, the Drought-Tolerant Tree Against Hunger.</title>
        <authorList>
            <person name="Harrison J."/>
            <person name="Moore K.A."/>
            <person name="Paszkiewicz K."/>
            <person name="Jones T."/>
            <person name="Grant M."/>
            <person name="Ambacheew D."/>
            <person name="Muzemil S."/>
            <person name="Studholme D.J."/>
        </authorList>
    </citation>
    <scope>NUCLEOTIDE SEQUENCE [LARGE SCALE GENOMIC DNA]</scope>
</reference>
<protein>
    <submittedName>
        <fullName evidence="2">Uncharacterized protein</fullName>
    </submittedName>
</protein>
<comment type="caution">
    <text evidence="2">The sequence shown here is derived from an EMBL/GenBank/DDBJ whole genome shotgun (WGS) entry which is preliminary data.</text>
</comment>
<feature type="compositionally biased region" description="Acidic residues" evidence="1">
    <location>
        <begin position="66"/>
        <end position="75"/>
    </location>
</feature>
<feature type="compositionally biased region" description="Basic and acidic residues" evidence="1">
    <location>
        <begin position="107"/>
        <end position="120"/>
    </location>
</feature>
<evidence type="ECO:0000256" key="1">
    <source>
        <dbReference type="SAM" id="MobiDB-lite"/>
    </source>
</evidence>
<dbReference type="Proteomes" id="UP000287651">
    <property type="component" value="Unassembled WGS sequence"/>
</dbReference>
<feature type="region of interest" description="Disordered" evidence="1">
    <location>
        <begin position="52"/>
        <end position="120"/>
    </location>
</feature>
<evidence type="ECO:0000313" key="3">
    <source>
        <dbReference type="Proteomes" id="UP000287651"/>
    </source>
</evidence>
<dbReference type="EMBL" id="AMZH03021864">
    <property type="protein sequence ID" value="RRT37803.1"/>
    <property type="molecule type" value="Genomic_DNA"/>
</dbReference>
<feature type="compositionally biased region" description="Low complexity" evidence="1">
    <location>
        <begin position="92"/>
        <end position="103"/>
    </location>
</feature>
<gene>
    <name evidence="2" type="ORF">B296_00054528</name>
</gene>
<name>A0A426XEB4_ENSVE</name>
<dbReference type="AlphaFoldDB" id="A0A426XEB4"/>